<dbReference type="InterPro" id="IPR004843">
    <property type="entry name" value="Calcineurin-like_PHP"/>
</dbReference>
<dbReference type="Proteomes" id="UP000050794">
    <property type="component" value="Unassembled WGS sequence"/>
</dbReference>
<dbReference type="PROSITE" id="PS50015">
    <property type="entry name" value="SAP_B"/>
    <property type="match status" value="1"/>
</dbReference>
<feature type="binding site" evidence="13">
    <location>
        <position position="271"/>
    </location>
    <ligand>
        <name>Zn(2+)</name>
        <dbReference type="ChEBI" id="CHEBI:29105"/>
        <label>2</label>
    </ligand>
</feature>
<feature type="binding site" evidence="13">
    <location>
        <position position="412"/>
    </location>
    <ligand>
        <name>Zn(2+)</name>
        <dbReference type="ChEBI" id="CHEBI:29105"/>
        <label>2</label>
    </ligand>
</feature>
<name>A0A183V0I0_TOXCA</name>
<feature type="binding site" evidence="13">
    <location>
        <position position="161"/>
    </location>
    <ligand>
        <name>Zn(2+)</name>
        <dbReference type="ChEBI" id="CHEBI:29105"/>
        <label>1</label>
    </ligand>
</feature>
<comment type="function">
    <text evidence="12">Converts sphingomyelin to ceramide.</text>
</comment>
<evidence type="ECO:0000256" key="3">
    <source>
        <dbReference type="ARBA" id="ARBA00022525"/>
    </source>
</evidence>
<feature type="binding site" evidence="13">
    <location>
        <position position="159"/>
    </location>
    <ligand>
        <name>Zn(2+)</name>
        <dbReference type="ChEBI" id="CHEBI:29105"/>
        <label>1</label>
    </ligand>
</feature>
<evidence type="ECO:0000256" key="1">
    <source>
        <dbReference type="ARBA" id="ARBA00004613"/>
    </source>
</evidence>
<keyword evidence="8 14" id="KW-1015">Disulfide bond</keyword>
<dbReference type="GO" id="GO:0005615">
    <property type="term" value="C:extracellular space"/>
    <property type="evidence" value="ECO:0007669"/>
    <property type="project" value="TreeGrafter"/>
</dbReference>
<feature type="disulfide bond" evidence="14">
    <location>
        <begin position="338"/>
        <end position="386"/>
    </location>
</feature>
<dbReference type="EC" id="3.1.4.12" evidence="12"/>
<dbReference type="InterPro" id="IPR029052">
    <property type="entry name" value="Metallo-depent_PP-like"/>
</dbReference>
<evidence type="ECO:0000256" key="11">
    <source>
        <dbReference type="ARBA" id="ARBA00047268"/>
    </source>
</evidence>
<feature type="domain" description="Saposin B-type" evidence="16">
    <location>
        <begin position="39"/>
        <end position="122"/>
    </location>
</feature>
<reference evidence="17 18" key="2">
    <citation type="submission" date="2018-11" db="EMBL/GenBank/DDBJ databases">
        <authorList>
            <consortium name="Pathogen Informatics"/>
        </authorList>
    </citation>
    <scope>NUCLEOTIDE SEQUENCE [LARGE SCALE GENOMIC DNA]</scope>
</reference>
<feature type="chain" id="PRO_5044553535" description="Sphingomyelin phosphodiesterase" evidence="15">
    <location>
        <begin position="29"/>
        <end position="609"/>
    </location>
</feature>
<dbReference type="SUPFAM" id="SSF56300">
    <property type="entry name" value="Metallo-dependent phosphatases"/>
    <property type="match status" value="1"/>
</dbReference>
<feature type="disulfide bond" evidence="14">
    <location>
        <begin position="46"/>
        <end position="111"/>
    </location>
</feature>
<keyword evidence="4 13" id="KW-0479">Metal-binding</keyword>
<dbReference type="EMBL" id="UYWY01022149">
    <property type="protein sequence ID" value="VDM45571.1"/>
    <property type="molecule type" value="Genomic_DNA"/>
</dbReference>
<feature type="signal peptide" evidence="15">
    <location>
        <begin position="1"/>
        <end position="28"/>
    </location>
</feature>
<dbReference type="GO" id="GO:0016020">
    <property type="term" value="C:membrane"/>
    <property type="evidence" value="ECO:0007669"/>
    <property type="project" value="GOC"/>
</dbReference>
<dbReference type="WBParaSite" id="TCNE_0001425001-mRNA-1">
    <property type="protein sequence ID" value="TCNE_0001425001-mRNA-1"/>
    <property type="gene ID" value="TCNE_0001425001"/>
</dbReference>
<dbReference type="CDD" id="cd00842">
    <property type="entry name" value="MPP_ASMase"/>
    <property type="match status" value="1"/>
</dbReference>
<keyword evidence="10 12" id="KW-0326">Glycosidase</keyword>
<dbReference type="InterPro" id="IPR011001">
    <property type="entry name" value="Saposin-like"/>
</dbReference>
<comment type="catalytic activity">
    <reaction evidence="11">
        <text>a sphingomyelin + H2O = phosphocholine + an N-acylsphing-4-enine + H(+)</text>
        <dbReference type="Rhea" id="RHEA:19253"/>
        <dbReference type="ChEBI" id="CHEBI:15377"/>
        <dbReference type="ChEBI" id="CHEBI:15378"/>
        <dbReference type="ChEBI" id="CHEBI:17636"/>
        <dbReference type="ChEBI" id="CHEBI:52639"/>
        <dbReference type="ChEBI" id="CHEBI:295975"/>
        <dbReference type="EC" id="3.1.4.12"/>
    </reaction>
    <physiologicalReaction direction="left-to-right" evidence="11">
        <dbReference type="Rhea" id="RHEA:19254"/>
    </physiologicalReaction>
</comment>
<keyword evidence="5 15" id="KW-0732">Signal</keyword>
<dbReference type="PANTHER" id="PTHR10340">
    <property type="entry name" value="SPHINGOMYELIN PHOSPHODIESTERASE"/>
    <property type="match status" value="1"/>
</dbReference>
<reference evidence="19" key="1">
    <citation type="submission" date="2016-06" db="UniProtKB">
        <authorList>
            <consortium name="WormBaseParasite"/>
        </authorList>
    </citation>
    <scope>IDENTIFICATION</scope>
</reference>
<dbReference type="GO" id="GO:0005764">
    <property type="term" value="C:lysosome"/>
    <property type="evidence" value="ECO:0007669"/>
    <property type="project" value="TreeGrafter"/>
</dbReference>
<keyword evidence="3" id="KW-0964">Secreted</keyword>
<keyword evidence="9" id="KW-0325">Glycoprotein</keyword>
<dbReference type="AlphaFoldDB" id="A0A183V0I0"/>
<feature type="binding site" evidence="13">
    <location>
        <position position="231"/>
    </location>
    <ligand>
        <name>Zn(2+)</name>
        <dbReference type="ChEBI" id="CHEBI:29105"/>
        <label>1</label>
    </ligand>
</feature>
<evidence type="ECO:0000256" key="10">
    <source>
        <dbReference type="ARBA" id="ARBA00023295"/>
    </source>
</evidence>
<dbReference type="Pfam" id="PF19272">
    <property type="entry name" value="ASMase_C"/>
    <property type="match status" value="1"/>
</dbReference>
<proteinExistence type="inferred from homology"/>
<gene>
    <name evidence="17" type="ORF">TCNE_LOCUS14250</name>
</gene>
<evidence type="ECO:0000256" key="7">
    <source>
        <dbReference type="ARBA" id="ARBA00022833"/>
    </source>
</evidence>
<evidence type="ECO:0000256" key="9">
    <source>
        <dbReference type="ARBA" id="ARBA00023180"/>
    </source>
</evidence>
<evidence type="ECO:0000256" key="15">
    <source>
        <dbReference type="SAM" id="SignalP"/>
    </source>
</evidence>
<dbReference type="PANTHER" id="PTHR10340:SF34">
    <property type="entry name" value="SPHINGOMYELIN PHOSPHODIESTERASE"/>
    <property type="match status" value="1"/>
</dbReference>
<dbReference type="InterPro" id="IPR041805">
    <property type="entry name" value="ASMase/PPN1_MPP"/>
</dbReference>
<feature type="disulfide bond" evidence="14">
    <location>
        <begin position="174"/>
        <end position="179"/>
    </location>
</feature>
<dbReference type="InterPro" id="IPR011160">
    <property type="entry name" value="Sphingomy_PDE"/>
</dbReference>
<feature type="binding site" evidence="13">
    <location>
        <position position="414"/>
    </location>
    <ligand>
        <name>Zn(2+)</name>
        <dbReference type="ChEBI" id="CHEBI:29105"/>
        <label>1</label>
    </ligand>
</feature>
<evidence type="ECO:0000259" key="16">
    <source>
        <dbReference type="PROSITE" id="PS50015"/>
    </source>
</evidence>
<keyword evidence="7 13" id="KW-0862">Zinc</keyword>
<keyword evidence="6 12" id="KW-0378">Hydrolase</keyword>
<evidence type="ECO:0000313" key="17">
    <source>
        <dbReference type="EMBL" id="VDM45571.1"/>
    </source>
</evidence>
<evidence type="ECO:0000313" key="19">
    <source>
        <dbReference type="WBParaSite" id="TCNE_0001425001-mRNA-1"/>
    </source>
</evidence>
<evidence type="ECO:0000256" key="14">
    <source>
        <dbReference type="PIRSR" id="PIRSR000948-2"/>
    </source>
</evidence>
<evidence type="ECO:0000256" key="2">
    <source>
        <dbReference type="ARBA" id="ARBA00008234"/>
    </source>
</evidence>
<keyword evidence="18" id="KW-1185">Reference proteome</keyword>
<feature type="disulfide bond" evidence="14">
    <location>
        <begin position="43"/>
        <end position="118"/>
    </location>
</feature>
<feature type="disulfide bond" evidence="14">
    <location>
        <begin position="74"/>
        <end position="85"/>
    </location>
</feature>
<dbReference type="Pfam" id="PF00149">
    <property type="entry name" value="Metallophos"/>
    <property type="match status" value="1"/>
</dbReference>
<feature type="binding site" evidence="13">
    <location>
        <position position="231"/>
    </location>
    <ligand>
        <name>Zn(2+)</name>
        <dbReference type="ChEBI" id="CHEBI:29105"/>
        <label>2</label>
    </ligand>
</feature>
<evidence type="ECO:0000256" key="5">
    <source>
        <dbReference type="ARBA" id="ARBA00022729"/>
    </source>
</evidence>
<comment type="cofactor">
    <cofactor evidence="13">
        <name>Zn(2+)</name>
        <dbReference type="ChEBI" id="CHEBI:29105"/>
    </cofactor>
    <text evidence="13">Binds 2 Zn(2+) ions per subunit.</text>
</comment>
<evidence type="ECO:0000313" key="18">
    <source>
        <dbReference type="Proteomes" id="UP000050794"/>
    </source>
</evidence>
<dbReference type="SUPFAM" id="SSF47862">
    <property type="entry name" value="Saposin"/>
    <property type="match status" value="1"/>
</dbReference>
<dbReference type="GO" id="GO:0046513">
    <property type="term" value="P:ceramide biosynthetic process"/>
    <property type="evidence" value="ECO:0007669"/>
    <property type="project" value="TreeGrafter"/>
</dbReference>
<evidence type="ECO:0000256" key="8">
    <source>
        <dbReference type="ARBA" id="ARBA00023157"/>
    </source>
</evidence>
<dbReference type="PIRSF" id="PIRSF000948">
    <property type="entry name" value="Sphingomy_PDE"/>
    <property type="match status" value="1"/>
</dbReference>
<dbReference type="Gene3D" id="3.60.21.10">
    <property type="match status" value="1"/>
</dbReference>
<dbReference type="InterPro" id="IPR008139">
    <property type="entry name" value="SaposinB_dom"/>
</dbReference>
<dbReference type="InterPro" id="IPR045473">
    <property type="entry name" value="ASM_C"/>
</dbReference>
<organism evidence="18 19">
    <name type="scientific">Toxocara canis</name>
    <name type="common">Canine roundworm</name>
    <dbReference type="NCBI Taxonomy" id="6265"/>
    <lineage>
        <taxon>Eukaryota</taxon>
        <taxon>Metazoa</taxon>
        <taxon>Ecdysozoa</taxon>
        <taxon>Nematoda</taxon>
        <taxon>Chromadorea</taxon>
        <taxon>Rhabditida</taxon>
        <taxon>Spirurina</taxon>
        <taxon>Ascaridomorpha</taxon>
        <taxon>Ascaridoidea</taxon>
        <taxon>Toxocaridae</taxon>
        <taxon>Toxocara</taxon>
    </lineage>
</organism>
<feature type="disulfide bond" evidence="14">
    <location>
        <begin position="180"/>
        <end position="203"/>
    </location>
</feature>
<feature type="binding site" evidence="13">
    <location>
        <position position="378"/>
    </location>
    <ligand>
        <name>Zn(2+)</name>
        <dbReference type="ChEBI" id="CHEBI:29105"/>
        <label>2</label>
    </ligand>
</feature>
<dbReference type="GO" id="GO:0046872">
    <property type="term" value="F:metal ion binding"/>
    <property type="evidence" value="ECO:0007669"/>
    <property type="project" value="UniProtKB-KW"/>
</dbReference>
<evidence type="ECO:0000256" key="6">
    <source>
        <dbReference type="ARBA" id="ARBA00022801"/>
    </source>
</evidence>
<dbReference type="GO" id="GO:0061750">
    <property type="term" value="F:acid sphingomyelin phosphodiesterase activity"/>
    <property type="evidence" value="ECO:0007669"/>
    <property type="project" value="TreeGrafter"/>
</dbReference>
<comment type="subcellular location">
    <subcellularLocation>
        <location evidence="1">Secreted</location>
    </subcellularLocation>
</comment>
<dbReference type="GO" id="GO:0006685">
    <property type="term" value="P:sphingomyelin catabolic process"/>
    <property type="evidence" value="ECO:0007669"/>
    <property type="project" value="UniProtKB-UniRule"/>
</dbReference>
<sequence>MRFNNVHKLLGFFVALLLILLQGRCVIGRAVSSFSSDKDSAECLGCKAALAAFRFIYGRNGTRDAIINIASYICEHFVKTETVVCYGMAAQFREEILYVLGKLISQPDRLCGLFVDGCGDPFSPFGSWNVSIPPKAAGTEYPMYPPIRKENLRVLQLSDLHFDMNYTPGAVANCGSPLCCQPDSVTNESMKIGAGYWGTQAACDVPYWTIDHMLQNLNKTQKFDYIMLSGDYMSHLDWAYTKQDHLDVIVNLTRLLDRYFPGVPVFWTLGNHEGVPVNSFAPHFVPEKYWPQWLYNQFRESQQPWISEKALQTIDYRGSFSAQLFEGLRLISFNTGYCETTNFWLYINETDPDGTLTWLVDELSQAEKDKQYVHILAHIPPGNSECFEGWARNYYRIVNRFSKTIKAQFFGHIHIDSFTVFYEEMNDDASMPTNVLFCSPSVTTFSGLNPAYRIYEIEPGMQYRVVDYSTYFFNLSKADQKHDPEWELLYSAKAEYGLTDLSPTNWNQLISRIDLEPTVFKTFLKNSVRRDDYVCEGKCRFELLCDLRRGHHNSTLCSHIGRQRATFSKYPLHLQKRPHTEQLVLRRHFAKRFSEDAIKRLFAVLHLNH</sequence>
<dbReference type="GO" id="GO:0016798">
    <property type="term" value="F:hydrolase activity, acting on glycosyl bonds"/>
    <property type="evidence" value="ECO:0007669"/>
    <property type="project" value="UniProtKB-KW"/>
</dbReference>
<evidence type="ECO:0000256" key="12">
    <source>
        <dbReference type="PIRNR" id="PIRNR000948"/>
    </source>
</evidence>
<comment type="similarity">
    <text evidence="2 12">Belongs to the acid sphingomyelinase family.</text>
</comment>
<feature type="disulfide bond" evidence="14">
    <location>
        <begin position="535"/>
        <end position="539"/>
    </location>
</feature>
<evidence type="ECO:0000256" key="13">
    <source>
        <dbReference type="PIRSR" id="PIRSR000948-1"/>
    </source>
</evidence>
<evidence type="ECO:0000256" key="4">
    <source>
        <dbReference type="ARBA" id="ARBA00022723"/>
    </source>
</evidence>
<accession>A0A183V0I0</accession>
<protein>
    <recommendedName>
        <fullName evidence="12">Sphingomyelin phosphodiesterase</fullName>
        <ecNumber evidence="12">3.1.4.12</ecNumber>
    </recommendedName>
</protein>